<name>A9VAK9_MONBE</name>
<dbReference type="InterPro" id="IPR018961">
    <property type="entry name" value="DnaJ_homolog_subfam-C_membr-28"/>
</dbReference>
<dbReference type="EMBL" id="CH991574">
    <property type="protein sequence ID" value="EDQ85340.1"/>
    <property type="molecule type" value="Genomic_DNA"/>
</dbReference>
<organism evidence="2 3">
    <name type="scientific">Monosiga brevicollis</name>
    <name type="common">Choanoflagellate</name>
    <dbReference type="NCBI Taxonomy" id="81824"/>
    <lineage>
        <taxon>Eukaryota</taxon>
        <taxon>Choanoflagellata</taxon>
        <taxon>Craspedida</taxon>
        <taxon>Salpingoecidae</taxon>
        <taxon>Monosiga</taxon>
    </lineage>
</organism>
<reference evidence="2 3" key="1">
    <citation type="journal article" date="2008" name="Nature">
        <title>The genome of the choanoflagellate Monosiga brevicollis and the origin of metazoans.</title>
        <authorList>
            <consortium name="JGI Sequencing"/>
            <person name="King N."/>
            <person name="Westbrook M.J."/>
            <person name="Young S.L."/>
            <person name="Kuo A."/>
            <person name="Abedin M."/>
            <person name="Chapman J."/>
            <person name="Fairclough S."/>
            <person name="Hellsten U."/>
            <person name="Isogai Y."/>
            <person name="Letunic I."/>
            <person name="Marr M."/>
            <person name="Pincus D."/>
            <person name="Putnam N."/>
            <person name="Rokas A."/>
            <person name="Wright K.J."/>
            <person name="Zuzow R."/>
            <person name="Dirks W."/>
            <person name="Good M."/>
            <person name="Goodstein D."/>
            <person name="Lemons D."/>
            <person name="Li W."/>
            <person name="Lyons J.B."/>
            <person name="Morris A."/>
            <person name="Nichols S."/>
            <person name="Richter D.J."/>
            <person name="Salamov A."/>
            <person name="Bork P."/>
            <person name="Lim W.A."/>
            <person name="Manning G."/>
            <person name="Miller W.T."/>
            <person name="McGinnis W."/>
            <person name="Shapiro H."/>
            <person name="Tjian R."/>
            <person name="Grigoriev I.V."/>
            <person name="Rokhsar D."/>
        </authorList>
    </citation>
    <scope>NUCLEOTIDE SEQUENCE [LARGE SCALE GENOMIC DNA]</scope>
    <source>
        <strain evidence="3">MX1 / ATCC 50154</strain>
    </source>
</reference>
<dbReference type="AlphaFoldDB" id="A9VAK9"/>
<sequence length="125" mass="14402">MAAQQLDEAIRRGEFDNLPGAGKPLKTRVDHAPGMDSYDYHLNKVLINADYTPDWIAAQRTIRGMKQRFRDQLETVLAPQLAALSAKTDDWTCLRVEPDLEARARERILAINREIERWVQTQPYP</sequence>
<dbReference type="KEGG" id="mbr:MONBRDRAFT_29262"/>
<evidence type="ECO:0000313" key="3">
    <source>
        <dbReference type="Proteomes" id="UP000001357"/>
    </source>
</evidence>
<evidence type="ECO:0000259" key="1">
    <source>
        <dbReference type="Pfam" id="PF09350"/>
    </source>
</evidence>
<proteinExistence type="predicted"/>
<dbReference type="Pfam" id="PF09350">
    <property type="entry name" value="DJC28_CD"/>
    <property type="match status" value="1"/>
</dbReference>
<accession>A9VAK9</accession>
<dbReference type="PANTHER" id="PTHR39158:SF1">
    <property type="entry name" value="DNAJ HOMOLOG SUBFAMILY C MEMBER 28"/>
    <property type="match status" value="1"/>
</dbReference>
<dbReference type="InterPro" id="IPR052573">
    <property type="entry name" value="DnaJ_C_subfamily_28"/>
</dbReference>
<keyword evidence="3" id="KW-1185">Reference proteome</keyword>
<dbReference type="InParanoid" id="A9VAK9"/>
<dbReference type="eggNOG" id="KOG0568">
    <property type="taxonomic scope" value="Eukaryota"/>
</dbReference>
<gene>
    <name evidence="2" type="ORF">MONBRDRAFT_29262</name>
</gene>
<dbReference type="PANTHER" id="PTHR39158">
    <property type="entry name" value="OS08G0560600 PROTEIN"/>
    <property type="match status" value="1"/>
</dbReference>
<dbReference type="Proteomes" id="UP000001357">
    <property type="component" value="Unassembled WGS sequence"/>
</dbReference>
<dbReference type="GeneID" id="5895048"/>
<feature type="domain" description="DnaJ homologue subfamily C member 28 conserved" evidence="1">
    <location>
        <begin position="2"/>
        <end position="70"/>
    </location>
</feature>
<dbReference type="RefSeq" id="XP_001749751.1">
    <property type="nucleotide sequence ID" value="XM_001749699.1"/>
</dbReference>
<evidence type="ECO:0000313" key="2">
    <source>
        <dbReference type="EMBL" id="EDQ85340.1"/>
    </source>
</evidence>
<protein>
    <recommendedName>
        <fullName evidence="1">DnaJ homologue subfamily C member 28 conserved domain-containing protein</fullName>
    </recommendedName>
</protein>